<keyword evidence="9" id="KW-0975">Bacterial flagellum</keyword>
<dbReference type="Gene3D" id="2.30.330.10">
    <property type="entry name" value="SpoA-like"/>
    <property type="match status" value="1"/>
</dbReference>
<evidence type="ECO:0000256" key="9">
    <source>
        <dbReference type="ARBA" id="ARBA00023143"/>
    </source>
</evidence>
<keyword evidence="12" id="KW-0282">Flagellum</keyword>
<keyword evidence="7" id="KW-0283">Flagellar rotation</keyword>
<proteinExistence type="inferred from homology"/>
<evidence type="ECO:0000313" key="13">
    <source>
        <dbReference type="Proteomes" id="UP000017862"/>
    </source>
</evidence>
<dbReference type="EMBL" id="CP006604">
    <property type="protein sequence ID" value="AHA27634.1"/>
    <property type="molecule type" value="Genomic_DNA"/>
</dbReference>
<dbReference type="eggNOG" id="COG1868">
    <property type="taxonomic scope" value="Bacteria"/>
</dbReference>
<organism evidence="12 13">
    <name type="scientific">Candidatus Liberibacter americanus str. Sao Paulo</name>
    <dbReference type="NCBI Taxonomy" id="1261131"/>
    <lineage>
        <taxon>Bacteria</taxon>
        <taxon>Pseudomonadati</taxon>
        <taxon>Pseudomonadota</taxon>
        <taxon>Alphaproteobacteria</taxon>
        <taxon>Hyphomicrobiales</taxon>
        <taxon>Rhizobiaceae</taxon>
        <taxon>Liberibacter</taxon>
    </lineage>
</organism>
<evidence type="ECO:0000256" key="10">
    <source>
        <dbReference type="ARBA" id="ARBA00025044"/>
    </source>
</evidence>
<dbReference type="GO" id="GO:0071978">
    <property type="term" value="P:bacterial-type flagellum-dependent swarming motility"/>
    <property type="evidence" value="ECO:0007669"/>
    <property type="project" value="TreeGrafter"/>
</dbReference>
<evidence type="ECO:0000256" key="8">
    <source>
        <dbReference type="ARBA" id="ARBA00023136"/>
    </source>
</evidence>
<dbReference type="InterPro" id="IPR028976">
    <property type="entry name" value="CheC-like_sf"/>
</dbReference>
<protein>
    <recommendedName>
        <fullName evidence="4">Flagellar motor switch protein FliM</fullName>
    </recommendedName>
</protein>
<comment type="similarity">
    <text evidence="3">Belongs to the FliM family.</text>
</comment>
<evidence type="ECO:0000256" key="2">
    <source>
        <dbReference type="ARBA" id="ARBA00004202"/>
    </source>
</evidence>
<dbReference type="GO" id="GO:0005886">
    <property type="term" value="C:plasma membrane"/>
    <property type="evidence" value="ECO:0007669"/>
    <property type="project" value="UniProtKB-SubCell"/>
</dbReference>
<evidence type="ECO:0000256" key="4">
    <source>
        <dbReference type="ARBA" id="ARBA00021898"/>
    </source>
</evidence>
<dbReference type="Gene3D" id="3.40.1550.10">
    <property type="entry name" value="CheC-like"/>
    <property type="match status" value="1"/>
</dbReference>
<evidence type="ECO:0000256" key="3">
    <source>
        <dbReference type="ARBA" id="ARBA00011049"/>
    </source>
</evidence>
<evidence type="ECO:0000313" key="12">
    <source>
        <dbReference type="EMBL" id="AHA27634.1"/>
    </source>
</evidence>
<dbReference type="PANTHER" id="PTHR30034">
    <property type="entry name" value="FLAGELLAR MOTOR SWITCH PROTEIN FLIM"/>
    <property type="match status" value="1"/>
</dbReference>
<dbReference type="HOGENOM" id="CLU_879623_0_0_5"/>
<keyword evidence="12" id="KW-0969">Cilium</keyword>
<dbReference type="InterPro" id="IPR036429">
    <property type="entry name" value="SpoA-like_sf"/>
</dbReference>
<sequence length="320" mass="36487">MSSGKIKSKEVPSFPPTLLARLTGKLGDKKTIERISSNFGQSYSEFLPIIFKEEIDIDITASYLDCKSGKFSQIISYFNEHFIFYNSSLKGWTDNFFVACSNDFIIKILERLLNTDQEITQSLQNRTLSIIEQKLAKLILTKICTTLNQLIAKSQNTNQTLGGPYDIDVLKKNTHPLSNEFVTAINIEIKLGTITSLLTLILTQETLLKTNIKNINTKKEEINKTQDTNDPLINKAYDLYVNVETRAKLKQVKIKDILQLKVGQIIPFLLNREKNHVTLNINGKDTYSCELGRIGNNYTVRIKERIIFDKKNLSKILNES</sequence>
<dbReference type="SUPFAM" id="SSF101801">
    <property type="entry name" value="Surface presentation of antigens (SPOA)"/>
    <property type="match status" value="1"/>
</dbReference>
<dbReference type="PATRIC" id="fig|1261131.3.peg.250"/>
<evidence type="ECO:0000259" key="11">
    <source>
        <dbReference type="Pfam" id="PF01052"/>
    </source>
</evidence>
<dbReference type="PANTHER" id="PTHR30034:SF6">
    <property type="entry name" value="YOP PROTEINS TRANSLOCATION PROTEIN Q"/>
    <property type="match status" value="1"/>
</dbReference>
<evidence type="ECO:0000256" key="5">
    <source>
        <dbReference type="ARBA" id="ARBA00022475"/>
    </source>
</evidence>
<dbReference type="RefSeq" id="WP_007556889.1">
    <property type="nucleotide sequence ID" value="NC_022793.1"/>
</dbReference>
<dbReference type="KEGG" id="lar:lam_263"/>
<dbReference type="Proteomes" id="UP000017862">
    <property type="component" value="Chromosome"/>
</dbReference>
<keyword evidence="13" id="KW-1185">Reference proteome</keyword>
<dbReference type="GO" id="GO:0009425">
    <property type="term" value="C:bacterial-type flagellum basal body"/>
    <property type="evidence" value="ECO:0007669"/>
    <property type="project" value="UniProtKB-SubCell"/>
</dbReference>
<keyword evidence="8" id="KW-0472">Membrane</keyword>
<keyword evidence="6" id="KW-0145">Chemotaxis</keyword>
<comment type="subcellular location">
    <subcellularLocation>
        <location evidence="1">Bacterial flagellum basal body</location>
    </subcellularLocation>
    <subcellularLocation>
        <location evidence="2">Cell membrane</location>
        <topology evidence="2">Peripheral membrane protein</topology>
    </subcellularLocation>
</comment>
<evidence type="ECO:0000256" key="6">
    <source>
        <dbReference type="ARBA" id="ARBA00022500"/>
    </source>
</evidence>
<accession>U6B3J2</accession>
<evidence type="ECO:0000256" key="7">
    <source>
        <dbReference type="ARBA" id="ARBA00022779"/>
    </source>
</evidence>
<dbReference type="InterPro" id="IPR001543">
    <property type="entry name" value="FliN-like_C"/>
</dbReference>
<name>U6B3J2_9HYPH</name>
<dbReference type="AlphaFoldDB" id="U6B3J2"/>
<reference evidence="12 13" key="1">
    <citation type="journal article" date="2014" name="Mol. Plant Microbe Interact.">
        <title>The complete genome sequence of Candidatus Liberibacter americanus, associated with citrus Huanglongbing.</title>
        <authorList>
            <person name="Wulff N.A."/>
            <person name="Zhang S."/>
            <person name="Setubal J.C."/>
            <person name="Almeida N.F."/>
            <person name="Martins E.C."/>
            <person name="Harakava R."/>
            <person name="Kumar D."/>
            <person name="Rangel L.T."/>
            <person name="Foissac X."/>
            <person name="Bove J."/>
            <person name="Gabriel D.W."/>
        </authorList>
    </citation>
    <scope>NUCLEOTIDE SEQUENCE [LARGE SCALE GENOMIC DNA]</scope>
    <source>
        <strain evidence="12 13">Sao Paulo</strain>
    </source>
</reference>
<dbReference type="Pfam" id="PF01052">
    <property type="entry name" value="FliMN_C"/>
    <property type="match status" value="1"/>
</dbReference>
<comment type="function">
    <text evidence="10">FliM is one of three proteins (FliG, FliN, FliM) that forms the rotor-mounted switch complex (C ring), located at the base of the basal body. This complex interacts with the CheY and CheZ chemotaxis proteins, in addition to contacting components of the motor that determine the direction of flagellar rotation.</text>
</comment>
<dbReference type="GO" id="GO:0050918">
    <property type="term" value="P:positive chemotaxis"/>
    <property type="evidence" value="ECO:0007669"/>
    <property type="project" value="TreeGrafter"/>
</dbReference>
<gene>
    <name evidence="12" type="primary">fliM</name>
    <name evidence="12" type="ORF">lam_263</name>
</gene>
<dbReference type="STRING" id="1261131.lam_263"/>
<evidence type="ECO:0000256" key="1">
    <source>
        <dbReference type="ARBA" id="ARBA00004117"/>
    </source>
</evidence>
<keyword evidence="12" id="KW-0966">Cell projection</keyword>
<keyword evidence="5" id="KW-1003">Cell membrane</keyword>
<feature type="domain" description="Flagellar motor switch protein FliN-like C-terminal" evidence="11">
    <location>
        <begin position="238"/>
        <end position="306"/>
    </location>
</feature>